<dbReference type="InterPro" id="IPR008979">
    <property type="entry name" value="Galactose-bd-like_sf"/>
</dbReference>
<accession>A0A7W8DL76</accession>
<dbReference type="PANTHER" id="PTHR35889">
    <property type="entry name" value="CYCLOINULO-OLIGOSACCHARIDE FRUCTANOTRANSFERASE-RELATED"/>
    <property type="match status" value="1"/>
</dbReference>
<sequence>MRFLALIVISAAVPASAVDFVREVRPIFEKHCYECHGSKKQKNDYRLDIRSVALTGGEEHAPNIIPGKSAESPLFQFVSGMDEKTTMPPKEKLSSAEIDLLKRWIDEGAVWPEGVDVAQVENRLDWWSFKPLTTNHSPACIDDFIRAKLDEHGFKQAPEADARTLIRRLYFDLTGLPPSPEEVTRYETLPYEKLVDDLLASPRYGERWARHWLDLVHYGETHGYDKDKPRLNAWPYRDYVIRALNSDKPYTRFIEEQIAGDALYPGTTDGITALGFISAGPWDLIGHAEVPETKLDGKIARHLDRDDMVQNTLGTFCSLTVGCAQCHNHKFDPITQEDYYSLQAVFAAIDRTEVNYYPDDDSMRRYMALDGRRQKIVADIKALEEPLKQKAGEAYTALSKRIDGAADKASSANPNAKPDFGYHSAIVKEQNTVKWVQVDLGSSMEIQRIVLKPCYDDFGGIGAGFGFPVRFKIEASDDPEFKTGVTLIWRRHDATFMNDFKNPGLTPFETGTAEDDGAKGRYVRVTAVKLAERKDDYIFALSEMEVYAAKNGPNLAAGKQVTALDSIEAAPRWRKVNLTDGIAPQARTLEDKQRLIRERDVLMLAQADAATRQQLQELRKERSTVDAEIAKLPKPGKVYAGAIHTGTGAFKGTGGESGKPRVIQVLKRGDIKQPAKEVGPQSIAALSGAFHDAYQMAGEGESARRAALARWISSKNNALTWRSIVNRVWQHHFGRGLVDTANDFGRMGGRPSHPELLDWLAVTFRDDLGGSLKKLHKLIVMSATYRQSSDKSESADANNVFLSHQNRRKLDAESIRDSILSVSGKLDLTMGGPSFQDFIIEKPQHSPHYEYQLHDPEDPKSWRRSIYRFIVRSQQQPFMTTLDCADPSMRVEKRNESLSPLQALAMMNNGLVVVMARHLAERVAKERNEMAAQVERAFVLALSRSPAADELAQLLEYSRREGLENTCRVILNLNEFSFVD</sequence>
<name>A0A7W8DL76_9BACT</name>
<protein>
    <submittedName>
        <fullName evidence="3">Mono/diheme cytochrome c family protein</fullName>
    </submittedName>
</protein>
<keyword evidence="1" id="KW-0732">Signal</keyword>
<evidence type="ECO:0000259" key="2">
    <source>
        <dbReference type="PROSITE" id="PS50022"/>
    </source>
</evidence>
<dbReference type="InterPro" id="IPR022655">
    <property type="entry name" value="DUF1553"/>
</dbReference>
<dbReference type="SUPFAM" id="SSF49785">
    <property type="entry name" value="Galactose-binding domain-like"/>
    <property type="match status" value="1"/>
</dbReference>
<feature type="signal peptide" evidence="1">
    <location>
        <begin position="1"/>
        <end position="17"/>
    </location>
</feature>
<dbReference type="InterPro" id="IPR000421">
    <property type="entry name" value="FA58C"/>
</dbReference>
<evidence type="ECO:0000256" key="1">
    <source>
        <dbReference type="SAM" id="SignalP"/>
    </source>
</evidence>
<comment type="caution">
    <text evidence="3">The sequence shown here is derived from an EMBL/GenBank/DDBJ whole genome shotgun (WGS) entry which is preliminary data.</text>
</comment>
<organism evidence="3 4">
    <name type="scientific">Prosthecobacter vanneervenii</name>
    <dbReference type="NCBI Taxonomy" id="48466"/>
    <lineage>
        <taxon>Bacteria</taxon>
        <taxon>Pseudomonadati</taxon>
        <taxon>Verrucomicrobiota</taxon>
        <taxon>Verrucomicrobiia</taxon>
        <taxon>Verrucomicrobiales</taxon>
        <taxon>Verrucomicrobiaceae</taxon>
        <taxon>Prosthecobacter</taxon>
    </lineage>
</organism>
<dbReference type="AlphaFoldDB" id="A0A7W8DL76"/>
<feature type="chain" id="PRO_5031529665" evidence="1">
    <location>
        <begin position="18"/>
        <end position="980"/>
    </location>
</feature>
<dbReference type="Pfam" id="PF07587">
    <property type="entry name" value="PSD1"/>
    <property type="match status" value="1"/>
</dbReference>
<dbReference type="PANTHER" id="PTHR35889:SF3">
    <property type="entry name" value="F-BOX DOMAIN-CONTAINING PROTEIN"/>
    <property type="match status" value="1"/>
</dbReference>
<dbReference type="GO" id="GO:0020037">
    <property type="term" value="F:heme binding"/>
    <property type="evidence" value="ECO:0007669"/>
    <property type="project" value="InterPro"/>
</dbReference>
<reference evidence="3 4" key="1">
    <citation type="submission" date="2020-08" db="EMBL/GenBank/DDBJ databases">
        <title>Genomic Encyclopedia of Type Strains, Phase IV (KMG-IV): sequencing the most valuable type-strain genomes for metagenomic binning, comparative biology and taxonomic classification.</title>
        <authorList>
            <person name="Goeker M."/>
        </authorList>
    </citation>
    <scope>NUCLEOTIDE SEQUENCE [LARGE SCALE GENOMIC DNA]</scope>
    <source>
        <strain evidence="3 4">DSM 12252</strain>
    </source>
</reference>
<evidence type="ECO:0000313" key="3">
    <source>
        <dbReference type="EMBL" id="MBB5033902.1"/>
    </source>
</evidence>
<feature type="domain" description="F5/8 type C" evidence="2">
    <location>
        <begin position="375"/>
        <end position="549"/>
    </location>
</feature>
<dbReference type="InterPro" id="IPR011444">
    <property type="entry name" value="DUF1549"/>
</dbReference>
<dbReference type="InterPro" id="IPR011429">
    <property type="entry name" value="Cyt_c_Planctomycete-type"/>
</dbReference>
<dbReference type="PROSITE" id="PS50022">
    <property type="entry name" value="FA58C_3"/>
    <property type="match status" value="1"/>
</dbReference>
<dbReference type="GO" id="GO:0009055">
    <property type="term" value="F:electron transfer activity"/>
    <property type="evidence" value="ECO:0007669"/>
    <property type="project" value="InterPro"/>
</dbReference>
<dbReference type="RefSeq" id="WP_184341165.1">
    <property type="nucleotide sequence ID" value="NZ_JACHIG010000007.1"/>
</dbReference>
<gene>
    <name evidence="3" type="ORF">HNQ65_003492</name>
</gene>
<proteinExistence type="predicted"/>
<dbReference type="InterPro" id="IPR036909">
    <property type="entry name" value="Cyt_c-like_dom_sf"/>
</dbReference>
<keyword evidence="4" id="KW-1185">Reference proteome</keyword>
<dbReference type="EMBL" id="JACHIG010000007">
    <property type="protein sequence ID" value="MBB5033902.1"/>
    <property type="molecule type" value="Genomic_DNA"/>
</dbReference>
<dbReference type="Proteomes" id="UP000590740">
    <property type="component" value="Unassembled WGS sequence"/>
</dbReference>
<dbReference type="Pfam" id="PF07583">
    <property type="entry name" value="PSCyt2"/>
    <property type="match status" value="1"/>
</dbReference>
<evidence type="ECO:0000313" key="4">
    <source>
        <dbReference type="Proteomes" id="UP000590740"/>
    </source>
</evidence>
<dbReference type="SUPFAM" id="SSF46626">
    <property type="entry name" value="Cytochrome c"/>
    <property type="match status" value="1"/>
</dbReference>
<dbReference type="Gene3D" id="2.60.120.260">
    <property type="entry name" value="Galactose-binding domain-like"/>
    <property type="match status" value="1"/>
</dbReference>
<dbReference type="Pfam" id="PF07635">
    <property type="entry name" value="PSCyt1"/>
    <property type="match status" value="1"/>
</dbReference>